<evidence type="ECO:0000259" key="14">
    <source>
        <dbReference type="PROSITE" id="PS50853"/>
    </source>
</evidence>
<dbReference type="SUPFAM" id="SSF50998">
    <property type="entry name" value="Quinoprotein alcohol dehydrogenase-like"/>
    <property type="match status" value="1"/>
</dbReference>
<keyword evidence="16" id="KW-1185">Reference proteome</keyword>
<evidence type="ECO:0000256" key="3">
    <source>
        <dbReference type="ARBA" id="ARBA00022692"/>
    </source>
</evidence>
<dbReference type="GO" id="GO:0005261">
    <property type="term" value="F:monoatomic cation channel activity"/>
    <property type="evidence" value="ECO:0007669"/>
    <property type="project" value="TreeGrafter"/>
</dbReference>
<evidence type="ECO:0008006" key="17">
    <source>
        <dbReference type="Google" id="ProtNLM"/>
    </source>
</evidence>
<keyword evidence="6" id="KW-1133">Transmembrane helix</keyword>
<dbReference type="GO" id="GO:0006816">
    <property type="term" value="P:calcium ion transport"/>
    <property type="evidence" value="ECO:0007669"/>
    <property type="project" value="TreeGrafter"/>
</dbReference>
<dbReference type="CDD" id="cd00110">
    <property type="entry name" value="LamG"/>
    <property type="match status" value="3"/>
</dbReference>
<dbReference type="KEGG" id="tes:BW730_00745"/>
<keyword evidence="10" id="KW-0326">Glycosidase</keyword>
<gene>
    <name evidence="15" type="ORF">BW730_00745</name>
</gene>
<dbReference type="InterPro" id="IPR001791">
    <property type="entry name" value="Laminin_G"/>
</dbReference>
<dbReference type="GO" id="GO:0000272">
    <property type="term" value="P:polysaccharide catabolic process"/>
    <property type="evidence" value="ECO:0007669"/>
    <property type="project" value="UniProtKB-KW"/>
</dbReference>
<evidence type="ECO:0000256" key="6">
    <source>
        <dbReference type="ARBA" id="ARBA00022989"/>
    </source>
</evidence>
<dbReference type="InterPro" id="IPR013783">
    <property type="entry name" value="Ig-like_fold"/>
</dbReference>
<dbReference type="SUPFAM" id="SSF49899">
    <property type="entry name" value="Concanavalin A-like lectins/glucanases"/>
    <property type="match status" value="3"/>
</dbReference>
<dbReference type="PROSITE" id="PS50093">
    <property type="entry name" value="PKD"/>
    <property type="match status" value="3"/>
</dbReference>
<dbReference type="SMART" id="SM00560">
    <property type="entry name" value="LamGL"/>
    <property type="match status" value="3"/>
</dbReference>
<organism evidence="15 16">
    <name type="scientific">Tessaracoccus aquimaris</name>
    <dbReference type="NCBI Taxonomy" id="1332264"/>
    <lineage>
        <taxon>Bacteria</taxon>
        <taxon>Bacillati</taxon>
        <taxon>Actinomycetota</taxon>
        <taxon>Actinomycetes</taxon>
        <taxon>Propionibacteriales</taxon>
        <taxon>Propionibacteriaceae</taxon>
        <taxon>Tessaracoccus</taxon>
    </lineage>
</organism>
<evidence type="ECO:0000256" key="9">
    <source>
        <dbReference type="ARBA" id="ARBA00023273"/>
    </source>
</evidence>
<dbReference type="InterPro" id="IPR013320">
    <property type="entry name" value="ConA-like_dom_sf"/>
</dbReference>
<dbReference type="InterPro" id="IPR036116">
    <property type="entry name" value="FN3_sf"/>
</dbReference>
<feature type="domain" description="Fibronectin type-III" evidence="14">
    <location>
        <begin position="434"/>
        <end position="531"/>
    </location>
</feature>
<evidence type="ECO:0000259" key="12">
    <source>
        <dbReference type="PROSITE" id="PS50025"/>
    </source>
</evidence>
<dbReference type="SMART" id="SM00282">
    <property type="entry name" value="LamG"/>
    <property type="match status" value="3"/>
</dbReference>
<evidence type="ECO:0000256" key="1">
    <source>
        <dbReference type="ARBA" id="ARBA00004141"/>
    </source>
</evidence>
<dbReference type="PROSITE" id="PS50025">
    <property type="entry name" value="LAM_G_DOMAIN"/>
    <property type="match status" value="1"/>
</dbReference>
<keyword evidence="3" id="KW-0812">Transmembrane</keyword>
<evidence type="ECO:0000256" key="10">
    <source>
        <dbReference type="ARBA" id="ARBA00023295"/>
    </source>
</evidence>
<dbReference type="GO" id="GO:0042995">
    <property type="term" value="C:cell projection"/>
    <property type="evidence" value="ECO:0007669"/>
    <property type="project" value="UniProtKB-SubCell"/>
</dbReference>
<dbReference type="SUPFAM" id="SSF49299">
    <property type="entry name" value="PKD domain"/>
    <property type="match status" value="3"/>
</dbReference>
<keyword evidence="8" id="KW-1015">Disulfide bond</keyword>
<dbReference type="InterPro" id="IPR006558">
    <property type="entry name" value="LamG-like"/>
</dbReference>
<evidence type="ECO:0000256" key="4">
    <source>
        <dbReference type="ARBA" id="ARBA00022729"/>
    </source>
</evidence>
<feature type="domain" description="Laminin G" evidence="12">
    <location>
        <begin position="828"/>
        <end position="1001"/>
    </location>
</feature>
<dbReference type="Pfam" id="PF18911">
    <property type="entry name" value="PKD_4"/>
    <property type="match status" value="3"/>
</dbReference>
<accession>A0A1Q2CJU7</accession>
<keyword evidence="11" id="KW-0119">Carbohydrate metabolism</keyword>
<dbReference type="InterPro" id="IPR011047">
    <property type="entry name" value="Quinoprotein_ADH-like_sf"/>
</dbReference>
<comment type="subcellular location">
    <subcellularLocation>
        <location evidence="2">Cell projection</location>
    </subcellularLocation>
    <subcellularLocation>
        <location evidence="1">Membrane</location>
        <topology evidence="1">Multi-pass membrane protein</topology>
    </subcellularLocation>
</comment>
<dbReference type="SMART" id="SM00060">
    <property type="entry name" value="FN3"/>
    <property type="match status" value="3"/>
</dbReference>
<sequence>MLWTGLITTAPATAAPAPIQPQPATSVTADALPTVQINGVVWSTDMAGSKVYSGGSFTRARPAGASLGVNETVRNNLLAFDVTTGNLDTSFAPDLNGQVLDVAVSPDKTRVYVVGDFTTANGQARRRVAAYSTATGQLITSFNPVGVNSRARAVAATNDTVFVGGGFAGAGNTGRTNLAAFRASDGALLPWNPTAERAVWALAVSPDGANVFAAGQFTTINSQPAYGLAKINATTGALDPSWAPIVRNGGDDAAVGSLRAQGDQLYGTTWHFGPGGNLEGTFKVPMSTGKVAWVTDCHGDAYDAVQLQGTVYVATHAHYCGNMGGGHPQYSSWRFQHAQAWSDTVTDEILNEVHGYPNWHGQAQGPAMVNWLPTLAMGSYTGQYQAGWSLTGNDNFLVFAGEFPRVNGTAQQGLVRFGKRPVAPGTQGPQFDGGVFRPEAIARGTGSARVTWQAGYDRDDLNLTYRLYRGGTLVNTQNAASNWWTLPALGYVDTGLTPGSTYQYRVTASDPGGNTVSSATISYTHSNAASPNAYAQSVAAAGASLYWPLNDARTATPMTIRDRAGFNDAVADTDVTAGQPGAIAGDAAMSFGTAQPAEAWGRAYAKGTQYAPDTFSVQAWIRTDTTQGGRIVGFGDLQQGDSGHHDRHVYLTSDGRVVFGVRATDGSNRTVASGASFNDNQWHMITATMSPKGMELYVDGVRVGRRTDTTQGETYLGYWRLQGDTLGGWASRPARDNYVGGIDEVAVYPTALTQDTIVAQYAASGRTAVIPSAPADAYGAAVYADDPDLFWRLEESAGTTANDSGRSLNPGTYRSGVSQGATGVLTGTKAAQFDGSDDVVFSNAQFSNPTQYSTEAWFKTTTTSGGKIIGFGNAQQGQSSNYDRHVYMLDNGHLVFGVWTGTMNTIETATAFNDGGWHHVVATQSGAGMRLYVDGDLQGTNQQAESQPYDGYWRVGGDTRWGGSSDYFNGVIDEVAVYSGALSASRVAAHYAAAGGVVNQAPSAEFVTNIQERRVTFAGTGTDPDGTIASYAWDFGDGQSSAEQNPTHVFTADGKFSVKLTVTDNRGATGSVTHDVTVAAAGLPTDAYGAAVIADGPRLYWRLGESSGTVANDASGGHSTGEIVGAPTLGRPGAIQNPNTAILFDGDGKYVTSSDSFVNPQVYSNEAWFRTTSTTGGKVMGFGCSYQSPSNCYDRHIYLQPDGKVVFGTYTGATNTITTDATYNDGQWHHVVATQSSAGLRLYLDGQLAGTNPATAAEGYTGYLHVGGDNTWGSDPWFDGEIDEVAFYLTALSEQRVAAHYTAGMPQPNQPPVPSFTLTQNLLSVSVDASGSSDPDGSIASYAWDFGDGATGSGATATHAYAAAGTYTVALTVTDDKGVSRQKSQSVTVQAANVGPTAAFTSTLNDRALSVDAAASHDPDGTIASYAWDFGDGATGSGAQASHTYTSSGTFEVTLTVTDDRGATDVAKESIVVAAPTVIASDAFQRTVANGWGNADVGGTWTRSGAAANFAVAPGKASIAMAAGSGPSAYLNGVSARDVDLTATLSYDKPGTGGGAYASFIVRANGTSDYRTTIRMTATAVTADLRRKVAGAETVLGTATIPGGALAANQSLNIRLQAVGANATTLRVKVWRTGTAEPTAWTLSFSDSSAGLQQAGSVGIYSYLSGSATNGPIKAQFGALSVTPA</sequence>
<reference evidence="16" key="1">
    <citation type="submission" date="2017-02" db="EMBL/GenBank/DDBJ databases">
        <title>Tessaracoccus aquaemaris sp. nov., isolated from the intestine of a Korean rockfish, Sebastes schlegelii, in a marine aquaculture pond.</title>
        <authorList>
            <person name="Tak E.J."/>
            <person name="Bae J.-W."/>
        </authorList>
    </citation>
    <scope>NUCLEOTIDE SEQUENCE [LARGE SCALE GENOMIC DNA]</scope>
    <source>
        <strain evidence="16">NSG39</strain>
    </source>
</reference>
<dbReference type="InterPro" id="IPR003961">
    <property type="entry name" value="FN3_dom"/>
</dbReference>
<dbReference type="GO" id="GO:0005886">
    <property type="term" value="C:plasma membrane"/>
    <property type="evidence" value="ECO:0007669"/>
    <property type="project" value="TreeGrafter"/>
</dbReference>
<evidence type="ECO:0000256" key="7">
    <source>
        <dbReference type="ARBA" id="ARBA00023136"/>
    </source>
</evidence>
<dbReference type="PANTHER" id="PTHR46730:SF4">
    <property type="entry name" value="POLYCYSTIC KIDNEY DISEASE PROTEIN 1-LIKE 1"/>
    <property type="match status" value="1"/>
</dbReference>
<proteinExistence type="predicted"/>
<dbReference type="Gene3D" id="2.60.120.200">
    <property type="match status" value="3"/>
</dbReference>
<keyword evidence="5" id="KW-0677">Repeat</keyword>
<keyword evidence="10" id="KW-0378">Hydrolase</keyword>
<dbReference type="Pfam" id="PF13385">
    <property type="entry name" value="Laminin_G_3"/>
    <property type="match status" value="3"/>
</dbReference>
<keyword evidence="11" id="KW-0624">Polysaccharide degradation</keyword>
<keyword evidence="4" id="KW-0732">Signal</keyword>
<dbReference type="SMART" id="SM00089">
    <property type="entry name" value="PKD"/>
    <property type="match status" value="3"/>
</dbReference>
<evidence type="ECO:0000256" key="5">
    <source>
        <dbReference type="ARBA" id="ARBA00022737"/>
    </source>
</evidence>
<evidence type="ECO:0000259" key="13">
    <source>
        <dbReference type="PROSITE" id="PS50093"/>
    </source>
</evidence>
<protein>
    <recommendedName>
        <fullName evidence="17">Cell surface protein</fullName>
    </recommendedName>
</protein>
<dbReference type="CDD" id="cd00146">
    <property type="entry name" value="PKD"/>
    <property type="match status" value="3"/>
</dbReference>
<dbReference type="PROSITE" id="PS50853">
    <property type="entry name" value="FN3"/>
    <property type="match status" value="1"/>
</dbReference>
<keyword evidence="9" id="KW-0966">Cell projection</keyword>
<name>A0A1Q2CJU7_9ACTN</name>
<dbReference type="PANTHER" id="PTHR46730">
    <property type="entry name" value="POLYCYSTIN-1"/>
    <property type="match status" value="1"/>
</dbReference>
<dbReference type="STRING" id="1332264.BW730_00745"/>
<feature type="domain" description="PKD" evidence="13">
    <location>
        <begin position="1015"/>
        <end position="1085"/>
    </location>
</feature>
<dbReference type="Gene3D" id="2.60.120.560">
    <property type="entry name" value="Exo-inulinase, domain 1"/>
    <property type="match status" value="1"/>
</dbReference>
<dbReference type="SUPFAM" id="SSF49265">
    <property type="entry name" value="Fibronectin type III"/>
    <property type="match status" value="1"/>
</dbReference>
<keyword evidence="7" id="KW-0472">Membrane</keyword>
<dbReference type="Gene3D" id="2.60.40.10">
    <property type="entry name" value="Immunoglobulins"/>
    <property type="match status" value="4"/>
</dbReference>
<dbReference type="InterPro" id="IPR022409">
    <property type="entry name" value="PKD/Chitinase_dom"/>
</dbReference>
<evidence type="ECO:0000256" key="11">
    <source>
        <dbReference type="ARBA" id="ARBA00023326"/>
    </source>
</evidence>
<dbReference type="CDD" id="cd00063">
    <property type="entry name" value="FN3"/>
    <property type="match status" value="1"/>
</dbReference>
<evidence type="ECO:0000313" key="15">
    <source>
        <dbReference type="EMBL" id="AQP46315.1"/>
    </source>
</evidence>
<dbReference type="EMBL" id="CP019606">
    <property type="protein sequence ID" value="AQP46315.1"/>
    <property type="molecule type" value="Genomic_DNA"/>
</dbReference>
<evidence type="ECO:0000256" key="8">
    <source>
        <dbReference type="ARBA" id="ARBA00023157"/>
    </source>
</evidence>
<dbReference type="GO" id="GO:0016798">
    <property type="term" value="F:hydrolase activity, acting on glycosyl bonds"/>
    <property type="evidence" value="ECO:0007669"/>
    <property type="project" value="UniProtKB-KW"/>
</dbReference>
<evidence type="ECO:0000256" key="2">
    <source>
        <dbReference type="ARBA" id="ARBA00004316"/>
    </source>
</evidence>
<dbReference type="InterPro" id="IPR035986">
    <property type="entry name" value="PKD_dom_sf"/>
</dbReference>
<evidence type="ECO:0000313" key="16">
    <source>
        <dbReference type="Proteomes" id="UP000188145"/>
    </source>
</evidence>
<feature type="domain" description="PKD" evidence="13">
    <location>
        <begin position="1392"/>
        <end position="1480"/>
    </location>
</feature>
<dbReference type="InterPro" id="IPR000601">
    <property type="entry name" value="PKD_dom"/>
</dbReference>
<feature type="domain" description="PKD" evidence="13">
    <location>
        <begin position="1323"/>
        <end position="1394"/>
    </location>
</feature>
<dbReference type="Proteomes" id="UP000188145">
    <property type="component" value="Chromosome"/>
</dbReference>